<keyword evidence="4" id="KW-1185">Reference proteome</keyword>
<reference evidence="3 4" key="1">
    <citation type="submission" date="2019-03" db="EMBL/GenBank/DDBJ databases">
        <title>This is whole genome sequence of Paenibacillus sp MS74 strain.</title>
        <authorList>
            <person name="Trinh H.N."/>
        </authorList>
    </citation>
    <scope>NUCLEOTIDE SEQUENCE [LARGE SCALE GENOMIC DNA]</scope>
    <source>
        <strain evidence="3 4">MS74</strain>
    </source>
</reference>
<dbReference type="OrthoDB" id="2931061at2"/>
<dbReference type="EMBL" id="SMRT01000014">
    <property type="protein sequence ID" value="TDF94084.1"/>
    <property type="molecule type" value="Genomic_DNA"/>
</dbReference>
<accession>A0A4V2ZSP9</accession>
<dbReference type="InterPro" id="IPR045402">
    <property type="entry name" value="GAP1-N2"/>
</dbReference>
<comment type="caution">
    <text evidence="3">The sequence shown here is derived from an EMBL/GenBank/DDBJ whole genome shotgun (WGS) entry which is preliminary data.</text>
</comment>
<evidence type="ECO:0000259" key="1">
    <source>
        <dbReference type="Pfam" id="PF20013"/>
    </source>
</evidence>
<feature type="domain" description="GTPase-associated protein 1 N-terminal" evidence="1">
    <location>
        <begin position="8"/>
        <end position="145"/>
    </location>
</feature>
<proteinExistence type="predicted"/>
<feature type="domain" description="GTPase-associated protein 1 middle" evidence="2">
    <location>
        <begin position="162"/>
        <end position="265"/>
    </location>
</feature>
<gene>
    <name evidence="3" type="ORF">E1757_24630</name>
</gene>
<evidence type="ECO:0000313" key="4">
    <source>
        <dbReference type="Proteomes" id="UP000295636"/>
    </source>
</evidence>
<evidence type="ECO:0000313" key="3">
    <source>
        <dbReference type="EMBL" id="TDF94084.1"/>
    </source>
</evidence>
<sequence>MMEQRKPVQQQYFTRDREGVFRNSEGFDTVAKSAGLDPAFIKTTLHPYCVYKAPKELLARAEEDSSLYPESLVAFHADNGDMVIGRSVYVGTDFTGQRSASFTHMFVVPGERKDELLLDPQRLFRIRSFQSAYDIRSGKELPELDGISFGMAPMAAEEQDKLLTELGIDAARFQQLLYAVIASVSGKKKVYIALDTDVSEAAEYAKKLLEAVYRCLPYAIRRQLGFMTFNSEPEAKHHLHILFVEKGSIRLPDRSIEKEYIFDFPGERFVNTDVPGQAQLFFSYLWDHRNKTEQLNALFAFCEEALAGIDRSTALQVQTYVQLYTLYDIEQGHEALYEANREGAMHSLVAYVDAATIGSKSRLNALFIQLLGKEAKDGDSLPSPEYIKDLLRYYSFADEAVKTLLIRCLVLFIGRVANKSAEGIESAAPIFDQLLGAEQTAMFDIVMKELISQQSGAAESYMAYRLGRAGSVKALQEEIKFWLEQSESAVQQRFFANEALKKVKQLLQTDSLRKRVETAAALYHYFDELPGRRDKPQYEDFCGQLKLEIKLQLLDGLKLANLEFEDFQHLGFMLESVDQELNNCLDKSQKQSLQLLATLYRTLTLNKPQDSELAKAYGIFGPVDLERVQESLKKLLHTRISPAQFGKIAYAFYQPGTSFGSGYVAEFDYYGLLEYIAEATKDTETIYDFLVWSAEDNRFLNEKQEIDANYKVAVSKYFDVHDRKAFRDKQIRLKLMAVPNASFVALFKAIRHRHSGKLVRLLSKHKRRLTRLGLVIIPLVVLLVIFRNPIGIALAAIGPAPVITVGDVPETAAEAAVNVTVSAQNDDPTVQLYVNGKLAGSGQASAIVELKDGSNTIEFKAVNRGGKESKVVQKQVAFNAPTPIVTIEPLPESTRNGNITIKVKALDSNDPAPTLYVNGQAAGQSSASKAINLTPGENTIEVKASNKLGKMSEPIVKKIKYEPAGAK</sequence>
<name>A0A4V2ZSP9_9BACL</name>
<dbReference type="Pfam" id="PF20013">
    <property type="entry name" value="GAP1-N2"/>
    <property type="match status" value="1"/>
</dbReference>
<evidence type="ECO:0000259" key="2">
    <source>
        <dbReference type="Pfam" id="PF20014"/>
    </source>
</evidence>
<dbReference type="AlphaFoldDB" id="A0A4V2ZSP9"/>
<dbReference type="InterPro" id="IPR045401">
    <property type="entry name" value="GAP1-M"/>
</dbReference>
<dbReference type="Gene3D" id="2.60.40.10">
    <property type="entry name" value="Immunoglobulins"/>
    <property type="match status" value="2"/>
</dbReference>
<protein>
    <submittedName>
        <fullName evidence="3">Cadherin-like beta sandwich domain-containing protein</fullName>
    </submittedName>
</protein>
<dbReference type="Proteomes" id="UP000295636">
    <property type="component" value="Unassembled WGS sequence"/>
</dbReference>
<dbReference type="Pfam" id="PF20014">
    <property type="entry name" value="GAP1-M"/>
    <property type="match status" value="1"/>
</dbReference>
<organism evidence="3 4">
    <name type="scientific">Paenibacillus piri</name>
    <dbReference type="NCBI Taxonomy" id="2547395"/>
    <lineage>
        <taxon>Bacteria</taxon>
        <taxon>Bacillati</taxon>
        <taxon>Bacillota</taxon>
        <taxon>Bacilli</taxon>
        <taxon>Bacillales</taxon>
        <taxon>Paenibacillaceae</taxon>
        <taxon>Paenibacillus</taxon>
    </lineage>
</organism>
<dbReference type="InterPro" id="IPR013783">
    <property type="entry name" value="Ig-like_fold"/>
</dbReference>